<protein>
    <submittedName>
        <fullName evidence="1">Uncharacterized protein</fullName>
    </submittedName>
</protein>
<proteinExistence type="predicted"/>
<evidence type="ECO:0000313" key="2">
    <source>
        <dbReference type="Proteomes" id="UP001331761"/>
    </source>
</evidence>
<name>A0AAN8FUY6_TRICO</name>
<dbReference type="Proteomes" id="UP001331761">
    <property type="component" value="Unassembled WGS sequence"/>
</dbReference>
<dbReference type="EMBL" id="WIXE01000452">
    <property type="protein sequence ID" value="KAK5986576.1"/>
    <property type="molecule type" value="Genomic_DNA"/>
</dbReference>
<dbReference type="AlphaFoldDB" id="A0AAN8FUY6"/>
<evidence type="ECO:0000313" key="1">
    <source>
        <dbReference type="EMBL" id="KAK5986576.1"/>
    </source>
</evidence>
<keyword evidence="2" id="KW-1185">Reference proteome</keyword>
<gene>
    <name evidence="1" type="ORF">GCK32_020028</name>
</gene>
<sequence>MSTKDDEEDVFEIDDFTVITEFEHFVVAIEGFLKSCSWQFKSATLSFGESNKLKATYCYPDVASEPKQLASDGDKNFHVVTETRIVSLTITTPMVCDC</sequence>
<reference evidence="1 2" key="1">
    <citation type="submission" date="2019-10" db="EMBL/GenBank/DDBJ databases">
        <title>Assembly and Annotation for the nematode Trichostrongylus colubriformis.</title>
        <authorList>
            <person name="Martin J."/>
        </authorList>
    </citation>
    <scope>NUCLEOTIDE SEQUENCE [LARGE SCALE GENOMIC DNA]</scope>
    <source>
        <strain evidence="1">G859</strain>
        <tissue evidence="1">Whole worm</tissue>
    </source>
</reference>
<accession>A0AAN8FUY6</accession>
<comment type="caution">
    <text evidence="1">The sequence shown here is derived from an EMBL/GenBank/DDBJ whole genome shotgun (WGS) entry which is preliminary data.</text>
</comment>
<organism evidence="1 2">
    <name type="scientific">Trichostrongylus colubriformis</name>
    <name type="common">Black scour worm</name>
    <dbReference type="NCBI Taxonomy" id="6319"/>
    <lineage>
        <taxon>Eukaryota</taxon>
        <taxon>Metazoa</taxon>
        <taxon>Ecdysozoa</taxon>
        <taxon>Nematoda</taxon>
        <taxon>Chromadorea</taxon>
        <taxon>Rhabditida</taxon>
        <taxon>Rhabditina</taxon>
        <taxon>Rhabditomorpha</taxon>
        <taxon>Strongyloidea</taxon>
        <taxon>Trichostrongylidae</taxon>
        <taxon>Trichostrongylus</taxon>
    </lineage>
</organism>